<feature type="region of interest" description="Disordered" evidence="5">
    <location>
        <begin position="109"/>
        <end position="128"/>
    </location>
</feature>
<evidence type="ECO:0000256" key="3">
    <source>
        <dbReference type="ARBA" id="ARBA00022989"/>
    </source>
</evidence>
<dbReference type="Gene3D" id="2.40.50.100">
    <property type="match status" value="1"/>
</dbReference>
<dbReference type="SUPFAM" id="SSF111369">
    <property type="entry name" value="HlyD-like secretion proteins"/>
    <property type="match status" value="1"/>
</dbReference>
<evidence type="ECO:0000256" key="1">
    <source>
        <dbReference type="ARBA" id="ARBA00009477"/>
    </source>
</evidence>
<evidence type="ECO:0000259" key="7">
    <source>
        <dbReference type="Pfam" id="PF25963"/>
    </source>
</evidence>
<dbReference type="RefSeq" id="WP_348826970.1">
    <property type="nucleotide sequence ID" value="NZ_CP098827.1"/>
</dbReference>
<proteinExistence type="inferred from homology"/>
<dbReference type="PANTHER" id="PTHR30367">
    <property type="entry name" value="P-HYDROXYBENZOIC ACID EFFLUX PUMP SUBUNIT AAEA-RELATED"/>
    <property type="match status" value="1"/>
</dbReference>
<feature type="compositionally biased region" description="Basic and acidic residues" evidence="5">
    <location>
        <begin position="118"/>
        <end position="128"/>
    </location>
</feature>
<sequence length="287" mass="31492">MRKTLRVLITLAVVAAAVAAGLWLWRYYLYSPWTRDARVGADIITVAPDVSGRVIALAVDDNDHVEKGQVLFRIDDARYQAALAKASAIVAQREAELALKEHEASRREQLSRQAISAENRESANRDRDVAAASLDQARSDLTSARLDLERTEVTAPAPGHLINLKLTQGNYVNRGTSVMALVVEDSYYVTAYFEETKRPALAVGDPAKVILMSGNLELDGHVDSIGRAIANDNATPNDQLLPQVEPTFSWVRLAQRIPVRIALDEVPTNLDLSAGMTATVRVRPESR</sequence>
<feature type="domain" description="p-hydroxybenzoic acid efflux pump subunit AaeA alpha-helical hairpin" evidence="6">
    <location>
        <begin position="77"/>
        <end position="149"/>
    </location>
</feature>
<dbReference type="Pfam" id="PF25963">
    <property type="entry name" value="Beta-barrel_AAEA"/>
    <property type="match status" value="1"/>
</dbReference>
<evidence type="ECO:0000256" key="2">
    <source>
        <dbReference type="ARBA" id="ARBA00022692"/>
    </source>
</evidence>
<accession>A0AAU7KEM3</accession>
<dbReference type="Gene3D" id="2.40.30.170">
    <property type="match status" value="1"/>
</dbReference>
<keyword evidence="4" id="KW-0472">Membrane</keyword>
<protein>
    <submittedName>
        <fullName evidence="8">Efflux RND transporter periplasmic adaptor subunit</fullName>
    </submittedName>
</protein>
<evidence type="ECO:0000256" key="5">
    <source>
        <dbReference type="SAM" id="MobiDB-lite"/>
    </source>
</evidence>
<dbReference type="NCBIfam" id="TIGR01730">
    <property type="entry name" value="RND_mfp"/>
    <property type="match status" value="1"/>
</dbReference>
<dbReference type="InterPro" id="IPR006143">
    <property type="entry name" value="RND_pump_MFP"/>
</dbReference>
<evidence type="ECO:0000256" key="4">
    <source>
        <dbReference type="ARBA" id="ARBA00023136"/>
    </source>
</evidence>
<keyword evidence="2" id="KW-0812">Transmembrane</keyword>
<dbReference type="InterPro" id="IPR050393">
    <property type="entry name" value="MFP_Efflux_Pump"/>
</dbReference>
<reference evidence="8" key="1">
    <citation type="submission" date="2022-06" db="EMBL/GenBank/DDBJ databases">
        <title>A novel DMS-producing enzyme.</title>
        <authorList>
            <person name="Zhang Y."/>
        </authorList>
    </citation>
    <scope>NUCLEOTIDE SEQUENCE</scope>
    <source>
        <strain evidence="8">RT37</strain>
    </source>
</reference>
<dbReference type="Pfam" id="PF25878">
    <property type="entry name" value="HH_AAEA_pHBA"/>
    <property type="match status" value="1"/>
</dbReference>
<evidence type="ECO:0000313" key="8">
    <source>
        <dbReference type="EMBL" id="XBO70097.1"/>
    </source>
</evidence>
<dbReference type="GO" id="GO:0016020">
    <property type="term" value="C:membrane"/>
    <property type="evidence" value="ECO:0007669"/>
    <property type="project" value="InterPro"/>
</dbReference>
<organism evidence="8">
    <name type="scientific">Halomonas sp. RT37</name>
    <dbReference type="NCBI Taxonomy" id="2950872"/>
    <lineage>
        <taxon>Bacteria</taxon>
        <taxon>Pseudomonadati</taxon>
        <taxon>Pseudomonadota</taxon>
        <taxon>Gammaproteobacteria</taxon>
        <taxon>Oceanospirillales</taxon>
        <taxon>Halomonadaceae</taxon>
        <taxon>Halomonas</taxon>
    </lineage>
</organism>
<dbReference type="PANTHER" id="PTHR30367:SF12">
    <property type="entry name" value="P-HYDROXYBENZOIC ACID EFFLUX PUMP SUBUNIT AAEA"/>
    <property type="match status" value="1"/>
</dbReference>
<dbReference type="InterPro" id="IPR058634">
    <property type="entry name" value="AaeA-lik-b-barrel"/>
</dbReference>
<feature type="domain" description="p-hydroxybenzoic acid efflux pump subunit AaeA-like beta-barrel" evidence="7">
    <location>
        <begin position="186"/>
        <end position="282"/>
    </location>
</feature>
<dbReference type="AlphaFoldDB" id="A0AAU7KEM3"/>
<name>A0AAU7KEM3_9GAMM</name>
<dbReference type="EMBL" id="CP098827">
    <property type="protein sequence ID" value="XBO70097.1"/>
    <property type="molecule type" value="Genomic_DNA"/>
</dbReference>
<dbReference type="InterPro" id="IPR058632">
    <property type="entry name" value="HH_AaeA"/>
</dbReference>
<evidence type="ECO:0000259" key="6">
    <source>
        <dbReference type="Pfam" id="PF25878"/>
    </source>
</evidence>
<dbReference type="GO" id="GO:0022857">
    <property type="term" value="F:transmembrane transporter activity"/>
    <property type="evidence" value="ECO:0007669"/>
    <property type="project" value="InterPro"/>
</dbReference>
<gene>
    <name evidence="8" type="ORF">NFG58_15935</name>
</gene>
<comment type="similarity">
    <text evidence="1">Belongs to the membrane fusion protein (MFP) (TC 8.A.1) family.</text>
</comment>
<keyword evidence="3" id="KW-1133">Transmembrane helix</keyword>